<organism evidence="1 2">
    <name type="scientific">Bauhinia variegata</name>
    <name type="common">Purple orchid tree</name>
    <name type="synonym">Phanera variegata</name>
    <dbReference type="NCBI Taxonomy" id="167791"/>
    <lineage>
        <taxon>Eukaryota</taxon>
        <taxon>Viridiplantae</taxon>
        <taxon>Streptophyta</taxon>
        <taxon>Embryophyta</taxon>
        <taxon>Tracheophyta</taxon>
        <taxon>Spermatophyta</taxon>
        <taxon>Magnoliopsida</taxon>
        <taxon>eudicotyledons</taxon>
        <taxon>Gunneridae</taxon>
        <taxon>Pentapetalae</taxon>
        <taxon>rosids</taxon>
        <taxon>fabids</taxon>
        <taxon>Fabales</taxon>
        <taxon>Fabaceae</taxon>
        <taxon>Cercidoideae</taxon>
        <taxon>Cercideae</taxon>
        <taxon>Bauhiniinae</taxon>
        <taxon>Bauhinia</taxon>
    </lineage>
</organism>
<proteinExistence type="predicted"/>
<reference evidence="1 2" key="1">
    <citation type="journal article" date="2022" name="DNA Res.">
        <title>Chromosomal-level genome assembly of the orchid tree Bauhinia variegata (Leguminosae; Cercidoideae) supports the allotetraploid origin hypothesis of Bauhinia.</title>
        <authorList>
            <person name="Zhong Y."/>
            <person name="Chen Y."/>
            <person name="Zheng D."/>
            <person name="Pang J."/>
            <person name="Liu Y."/>
            <person name="Luo S."/>
            <person name="Meng S."/>
            <person name="Qian L."/>
            <person name="Wei D."/>
            <person name="Dai S."/>
            <person name="Zhou R."/>
        </authorList>
    </citation>
    <scope>NUCLEOTIDE SEQUENCE [LARGE SCALE GENOMIC DNA]</scope>
    <source>
        <strain evidence="1">BV-YZ2020</strain>
    </source>
</reference>
<dbReference type="EMBL" id="CM039433">
    <property type="protein sequence ID" value="KAI4328155.1"/>
    <property type="molecule type" value="Genomic_DNA"/>
</dbReference>
<name>A0ACB9MW71_BAUVA</name>
<sequence>MEPTQSLGLESGRHRLSQDLEKVSFCSTLCPCLGSIIDIVLEEYPHALISALVSLAYAYTPRGFCYSEVEPFDGEL</sequence>
<evidence type="ECO:0000313" key="2">
    <source>
        <dbReference type="Proteomes" id="UP000828941"/>
    </source>
</evidence>
<gene>
    <name evidence="1" type="ORF">L6164_020535</name>
</gene>
<comment type="caution">
    <text evidence="1">The sequence shown here is derived from an EMBL/GenBank/DDBJ whole genome shotgun (WGS) entry which is preliminary data.</text>
</comment>
<accession>A0ACB9MW71</accession>
<dbReference type="Proteomes" id="UP000828941">
    <property type="component" value="Chromosome 8"/>
</dbReference>
<protein>
    <submittedName>
        <fullName evidence="1">Uncharacterized protein</fullName>
    </submittedName>
</protein>
<keyword evidence="2" id="KW-1185">Reference proteome</keyword>
<evidence type="ECO:0000313" key="1">
    <source>
        <dbReference type="EMBL" id="KAI4328155.1"/>
    </source>
</evidence>